<dbReference type="Proteomes" id="UP001152447">
    <property type="component" value="Unassembled WGS sequence"/>
</dbReference>
<dbReference type="SUPFAM" id="SSF51735">
    <property type="entry name" value="NAD(P)-binding Rossmann-fold domains"/>
    <property type="match status" value="1"/>
</dbReference>
<keyword evidence="2" id="KW-1185">Reference proteome</keyword>
<evidence type="ECO:0000313" key="2">
    <source>
        <dbReference type="Proteomes" id="UP001152447"/>
    </source>
</evidence>
<dbReference type="Gene3D" id="3.40.50.720">
    <property type="entry name" value="NAD(P)-binding Rossmann-like Domain"/>
    <property type="match status" value="1"/>
</dbReference>
<evidence type="ECO:0008006" key="3">
    <source>
        <dbReference type="Google" id="ProtNLM"/>
    </source>
</evidence>
<dbReference type="GO" id="GO:0016491">
    <property type="term" value="F:oxidoreductase activity"/>
    <property type="evidence" value="ECO:0007669"/>
    <property type="project" value="TreeGrafter"/>
</dbReference>
<organism evidence="1 2">
    <name type="scientific">Pseudoalteromonas haloplanktis</name>
    <name type="common">Alteromonas haloplanktis</name>
    <dbReference type="NCBI Taxonomy" id="228"/>
    <lineage>
        <taxon>Bacteria</taxon>
        <taxon>Pseudomonadati</taxon>
        <taxon>Pseudomonadota</taxon>
        <taxon>Gammaproteobacteria</taxon>
        <taxon>Alteromonadales</taxon>
        <taxon>Pseudoalteromonadaceae</taxon>
        <taxon>Pseudoalteromonas</taxon>
    </lineage>
</organism>
<dbReference type="InterPro" id="IPR051468">
    <property type="entry name" value="Fungal_SecMetab_SDRs"/>
</dbReference>
<dbReference type="EMBL" id="CAMAPB010000023">
    <property type="protein sequence ID" value="CAH9058254.1"/>
    <property type="molecule type" value="Genomic_DNA"/>
</dbReference>
<dbReference type="GO" id="GO:0005737">
    <property type="term" value="C:cytoplasm"/>
    <property type="evidence" value="ECO:0007669"/>
    <property type="project" value="TreeGrafter"/>
</dbReference>
<proteinExistence type="predicted"/>
<dbReference type="CDD" id="cd05325">
    <property type="entry name" value="carb_red_sniffer_like_SDR_c"/>
    <property type="match status" value="1"/>
</dbReference>
<dbReference type="InterPro" id="IPR036291">
    <property type="entry name" value="NAD(P)-bd_dom_sf"/>
</dbReference>
<gene>
    <name evidence="1" type="ORF">PSEHALCIP103_01826</name>
</gene>
<evidence type="ECO:0000313" key="1">
    <source>
        <dbReference type="EMBL" id="CAH9058254.1"/>
    </source>
</evidence>
<dbReference type="RefSeq" id="WP_033104141.1">
    <property type="nucleotide sequence ID" value="NZ_CAMAPB010000023.1"/>
</dbReference>
<dbReference type="InterPro" id="IPR002347">
    <property type="entry name" value="SDR_fam"/>
</dbReference>
<name>A0A9W4VRP0_PSEHA</name>
<dbReference type="PRINTS" id="PR00081">
    <property type="entry name" value="GDHRDH"/>
</dbReference>
<sequence length="241" mass="27199">MKTVILFGASSAIAQSYVSHLNQQAAQFNIICVSSSNINHSDINVNYFQSDYSAQSLKELTESLKSQQVDIAQVIIFNGQLHNDQHMPEKKLEEINSDYFMQLMHSNTLVPLLCLQSIVPLLNHKTHCTITALSARVGSINDNKLGGWYTYRASKSALNMLFKTAAIELARRAKNTKLVLFHPGTTDTQLSKPFQKNVPADKLFTPDFVAQQLFKFTYENPQLELNGEPAYLDWQGNTIKW</sequence>
<dbReference type="Pfam" id="PF00106">
    <property type="entry name" value="adh_short"/>
    <property type="match status" value="1"/>
</dbReference>
<dbReference type="PANTHER" id="PTHR43544:SF12">
    <property type="entry name" value="NAD(P)-BINDING ROSSMANN-FOLD SUPERFAMILY PROTEIN"/>
    <property type="match status" value="1"/>
</dbReference>
<dbReference type="PANTHER" id="PTHR43544">
    <property type="entry name" value="SHORT-CHAIN DEHYDROGENASE/REDUCTASE"/>
    <property type="match status" value="1"/>
</dbReference>
<dbReference type="AlphaFoldDB" id="A0A9W4VRP0"/>
<protein>
    <recommendedName>
        <fullName evidence="3">Short-chain dehydrogenase</fullName>
    </recommendedName>
</protein>
<accession>A0A9W4VRP0</accession>
<reference evidence="1" key="1">
    <citation type="submission" date="2022-07" db="EMBL/GenBank/DDBJ databases">
        <authorList>
            <person name="Criscuolo A."/>
        </authorList>
    </citation>
    <scope>NUCLEOTIDE SEQUENCE</scope>
    <source>
        <strain evidence="1">CIP103197</strain>
    </source>
</reference>
<comment type="caution">
    <text evidence="1">The sequence shown here is derived from an EMBL/GenBank/DDBJ whole genome shotgun (WGS) entry which is preliminary data.</text>
</comment>